<gene>
    <name evidence="1" type="ORF">RIU57_23600</name>
</gene>
<protein>
    <submittedName>
        <fullName evidence="1">Uncharacterized protein</fullName>
    </submittedName>
</protein>
<reference evidence="2" key="1">
    <citation type="submission" date="2023-07" db="EMBL/GenBank/DDBJ databases">
        <title>Glyphosate-induced phosphonatase operons in soil bacteria of genus Achromobacter.</title>
        <authorList>
            <person name="Epiktetov D.O."/>
            <person name="Sviridov A.V."/>
            <person name="Tarlachkov S.V."/>
            <person name="Shushkova T.V."/>
            <person name="Toropygin I.Y."/>
            <person name="Leontievsky A."/>
        </authorList>
    </citation>
    <scope>NUCLEOTIDE SEQUENCE [LARGE SCALE GENOMIC DNA]</scope>
    <source>
        <strain evidence="2">Kg 16</strain>
    </source>
</reference>
<accession>A0ABU2DJ27</accession>
<dbReference type="EMBL" id="JAVKVN010000010">
    <property type="protein sequence ID" value="MDR7948124.1"/>
    <property type="molecule type" value="Genomic_DNA"/>
</dbReference>
<evidence type="ECO:0000313" key="1">
    <source>
        <dbReference type="EMBL" id="MDR7948124.1"/>
    </source>
</evidence>
<proteinExistence type="predicted"/>
<comment type="caution">
    <text evidence="1">The sequence shown here is derived from an EMBL/GenBank/DDBJ whole genome shotgun (WGS) entry which is preliminary data.</text>
</comment>
<dbReference type="RefSeq" id="WP_158598603.1">
    <property type="nucleotide sequence ID" value="NZ_JAVKVN010000010.1"/>
</dbReference>
<dbReference type="Proteomes" id="UP001264156">
    <property type="component" value="Unassembled WGS sequence"/>
</dbReference>
<sequence length="52" mass="5824">MRKQFATARHPSPPIPHELATISKPLAAFAQANTIEIQEITYVILGRPRGRE</sequence>
<organism evidence="1 2">
    <name type="scientific">Achromobacter aegrifaciens</name>
    <dbReference type="NCBI Taxonomy" id="1287736"/>
    <lineage>
        <taxon>Bacteria</taxon>
        <taxon>Pseudomonadati</taxon>
        <taxon>Pseudomonadota</taxon>
        <taxon>Betaproteobacteria</taxon>
        <taxon>Burkholderiales</taxon>
        <taxon>Alcaligenaceae</taxon>
        <taxon>Achromobacter</taxon>
    </lineage>
</organism>
<keyword evidence="2" id="KW-1185">Reference proteome</keyword>
<evidence type="ECO:0000313" key="2">
    <source>
        <dbReference type="Proteomes" id="UP001264156"/>
    </source>
</evidence>
<name>A0ABU2DJ27_ACHAE</name>